<dbReference type="GO" id="GO:0050136">
    <property type="term" value="F:NADH dehydrogenase (quinone) (non-electrogenic) activity"/>
    <property type="evidence" value="ECO:0007669"/>
    <property type="project" value="UniProtKB-UniRule"/>
</dbReference>
<dbReference type="HOGENOM" id="CLU_042628_2_1_4"/>
<evidence type="ECO:0000256" key="2">
    <source>
        <dbReference type="ARBA" id="ARBA00022448"/>
    </source>
</evidence>
<dbReference type="STRING" id="946483.Cenrod_1703"/>
<comment type="subcellular location">
    <subcellularLocation>
        <location evidence="5">Cell membrane</location>
        <topology evidence="5">Peripheral membrane protein</topology>
        <orientation evidence="5">Cytoplasmic side</orientation>
    </subcellularLocation>
</comment>
<dbReference type="InterPro" id="IPR020396">
    <property type="entry name" value="NADH_UbQ_OxRdtase_CS"/>
</dbReference>
<reference evidence="9 10" key="1">
    <citation type="journal article" date="2013" name="Genome Biol.">
        <title>Genomic analysis reveals key aspects of prokaryotic symbiosis in the phototrophic consortium "Chlorochromatium aggregatum".</title>
        <authorList>
            <person name="Liu Z."/>
            <person name="Muller J."/>
            <person name="Li T."/>
            <person name="Alvey R.M."/>
            <person name="Vogl K."/>
            <person name="Frigaard N.U."/>
            <person name="Rockwell N.C."/>
            <person name="Boyd E.S."/>
            <person name="Tomsho L.P."/>
            <person name="Schuster S.C."/>
            <person name="Henke P."/>
            <person name="Rohde M."/>
            <person name="Overmann J."/>
            <person name="Bryant D.A."/>
        </authorList>
    </citation>
    <scope>NUCLEOTIDE SEQUENCE [LARGE SCALE GENOMIC DNA]</scope>
    <source>
        <strain evidence="9">CR</strain>
    </source>
</reference>
<keyword evidence="5 6" id="KW-0520">NAD</keyword>
<gene>
    <name evidence="5 9" type="primary">nuoC</name>
    <name evidence="9" type="ORF">Cenrod_1703</name>
</gene>
<comment type="function">
    <text evidence="5">NDH-1 shuttles electrons from NADH, via FMN and iron-sulfur (Fe-S) centers, to quinones in the respiratory chain. The immediate electron acceptor for the enzyme in this species is believed to be ubiquinone. Couples the redox reaction to proton translocation (for every two electrons transferred, four hydrogen ions are translocated across the cytoplasmic membrane), and thus conserves the redox energy in a proton gradient.</text>
</comment>
<dbReference type="GO" id="GO:0008137">
    <property type="term" value="F:NADH dehydrogenase (ubiquinone) activity"/>
    <property type="evidence" value="ECO:0007669"/>
    <property type="project" value="InterPro"/>
</dbReference>
<dbReference type="PROSITE" id="PS00542">
    <property type="entry name" value="COMPLEX1_30K"/>
    <property type="match status" value="1"/>
</dbReference>
<keyword evidence="10" id="KW-1185">Reference proteome</keyword>
<keyword evidence="5" id="KW-1003">Cell membrane</keyword>
<evidence type="ECO:0000256" key="6">
    <source>
        <dbReference type="RuleBase" id="RU003456"/>
    </source>
</evidence>
<keyword evidence="2 5" id="KW-0813">Transport</keyword>
<dbReference type="InterPro" id="IPR001268">
    <property type="entry name" value="NADH_UbQ_OxRdtase_30kDa_su"/>
</dbReference>
<evidence type="ECO:0000256" key="7">
    <source>
        <dbReference type="RuleBase" id="RU003582"/>
    </source>
</evidence>
<organism evidence="9 10">
    <name type="scientific">Candidatus Symbiobacter mobilis CR</name>
    <dbReference type="NCBI Taxonomy" id="946483"/>
    <lineage>
        <taxon>Bacteria</taxon>
        <taxon>Pseudomonadati</taxon>
        <taxon>Pseudomonadota</taxon>
        <taxon>Betaproteobacteria</taxon>
        <taxon>Burkholderiales</taxon>
        <taxon>Comamonadaceae</taxon>
    </lineage>
</organism>
<dbReference type="KEGG" id="cbx:Cenrod_1703"/>
<dbReference type="EMBL" id="CP004885">
    <property type="protein sequence ID" value="AGX87788.1"/>
    <property type="molecule type" value="Genomic_DNA"/>
</dbReference>
<evidence type="ECO:0000256" key="1">
    <source>
        <dbReference type="ARBA" id="ARBA00007569"/>
    </source>
</evidence>
<dbReference type="EC" id="7.1.1.-" evidence="5"/>
<evidence type="ECO:0000259" key="8">
    <source>
        <dbReference type="Pfam" id="PF00329"/>
    </source>
</evidence>
<dbReference type="InterPro" id="IPR037232">
    <property type="entry name" value="NADH_quin_OxRdtase_su_C/D-like"/>
</dbReference>
<accession>U5NC16</accession>
<evidence type="ECO:0000256" key="5">
    <source>
        <dbReference type="HAMAP-Rule" id="MF_01357"/>
    </source>
</evidence>
<comment type="catalytic activity">
    <reaction evidence="5 7">
        <text>a quinone + NADH + 5 H(+)(in) = a quinol + NAD(+) + 4 H(+)(out)</text>
        <dbReference type="Rhea" id="RHEA:57888"/>
        <dbReference type="ChEBI" id="CHEBI:15378"/>
        <dbReference type="ChEBI" id="CHEBI:24646"/>
        <dbReference type="ChEBI" id="CHEBI:57540"/>
        <dbReference type="ChEBI" id="CHEBI:57945"/>
        <dbReference type="ChEBI" id="CHEBI:132124"/>
    </reaction>
</comment>
<dbReference type="RefSeq" id="WP_022773902.1">
    <property type="nucleotide sequence ID" value="NC_022576.1"/>
</dbReference>
<dbReference type="PANTHER" id="PTHR10884:SF14">
    <property type="entry name" value="NADH DEHYDROGENASE [UBIQUINONE] IRON-SULFUR PROTEIN 3, MITOCHONDRIAL"/>
    <property type="match status" value="1"/>
</dbReference>
<name>U5NC16_9BURK</name>
<dbReference type="eggNOG" id="COG0852">
    <property type="taxonomic scope" value="Bacteria"/>
</dbReference>
<keyword evidence="4 5" id="KW-0830">Ubiquinone</keyword>
<sequence>MTTTASVLPPQALLHKVETVLGSAVCSASLTWEEATIVVDAAHYLDACQRLRDHPDLCFDQLIDLCGVDYSTYGGATLDAEGAEGAEEEGSPEESGLDSGACHGARYCVVLHLLSVARNHRLRVKVFAPDDTFPRIPTVCAVWSCANWFEREAYDLYGIVFDGHDDLRRILTDYGFVGHPLRKDFPLEGHVEMRYDEQQGRVVYEPVSIAPREVVPRVIRRDDRGGFLS</sequence>
<evidence type="ECO:0000256" key="4">
    <source>
        <dbReference type="ARBA" id="ARBA00023075"/>
    </source>
</evidence>
<dbReference type="Proteomes" id="UP000017184">
    <property type="component" value="Chromosome"/>
</dbReference>
<dbReference type="PANTHER" id="PTHR10884">
    <property type="entry name" value="NADH DEHYDROGENASE UBIQUINONE IRON-SULFUR PROTEIN 3"/>
    <property type="match status" value="1"/>
</dbReference>
<keyword evidence="3 5" id="KW-0874">Quinone</keyword>
<dbReference type="PATRIC" id="fig|946483.4.peg.1720"/>
<dbReference type="SUPFAM" id="SSF143243">
    <property type="entry name" value="Nqo5-like"/>
    <property type="match status" value="1"/>
</dbReference>
<comment type="similarity">
    <text evidence="1 5 6">Belongs to the complex I 30 kDa subunit family.</text>
</comment>
<comment type="subunit">
    <text evidence="5">NDH-1 is composed of 14 different subunits. Subunits NuoB, C, D, E, F, and G constitute the peripheral sector of the complex.</text>
</comment>
<keyword evidence="5" id="KW-0472">Membrane</keyword>
<dbReference type="GO" id="GO:0005886">
    <property type="term" value="C:plasma membrane"/>
    <property type="evidence" value="ECO:0007669"/>
    <property type="project" value="UniProtKB-SubCell"/>
</dbReference>
<dbReference type="AlphaFoldDB" id="U5NC16"/>
<dbReference type="InterPro" id="IPR010218">
    <property type="entry name" value="NADH_DH_suC"/>
</dbReference>
<protein>
    <recommendedName>
        <fullName evidence="5">NADH-quinone oxidoreductase subunit C</fullName>
        <ecNumber evidence="5">7.1.1.-</ecNumber>
    </recommendedName>
    <alternativeName>
        <fullName evidence="5">NADH dehydrogenase I subunit C</fullName>
    </alternativeName>
    <alternativeName>
        <fullName evidence="5">NDH-1 subunit C</fullName>
    </alternativeName>
</protein>
<evidence type="ECO:0000313" key="10">
    <source>
        <dbReference type="Proteomes" id="UP000017184"/>
    </source>
</evidence>
<dbReference type="HAMAP" id="MF_01357">
    <property type="entry name" value="NDH1_NuoC"/>
    <property type="match status" value="1"/>
</dbReference>
<dbReference type="NCBIfam" id="NF004730">
    <property type="entry name" value="PRK06074.1-1"/>
    <property type="match status" value="1"/>
</dbReference>
<keyword evidence="5 6" id="KW-1278">Translocase</keyword>
<proteinExistence type="inferred from homology"/>
<dbReference type="OrthoDB" id="9803286at2"/>
<evidence type="ECO:0000256" key="3">
    <source>
        <dbReference type="ARBA" id="ARBA00022719"/>
    </source>
</evidence>
<evidence type="ECO:0000313" key="9">
    <source>
        <dbReference type="EMBL" id="AGX87788.1"/>
    </source>
</evidence>
<dbReference type="Gene3D" id="3.30.460.80">
    <property type="entry name" value="NADH:ubiquinone oxidoreductase, 30kDa subunit"/>
    <property type="match status" value="1"/>
</dbReference>
<dbReference type="GO" id="GO:0048038">
    <property type="term" value="F:quinone binding"/>
    <property type="evidence" value="ECO:0007669"/>
    <property type="project" value="UniProtKB-KW"/>
</dbReference>
<dbReference type="Pfam" id="PF00329">
    <property type="entry name" value="Complex1_30kDa"/>
    <property type="match status" value="1"/>
</dbReference>
<feature type="domain" description="NADH:ubiquinone oxidoreductase 30kDa subunit" evidence="8">
    <location>
        <begin position="37"/>
        <end position="190"/>
    </location>
</feature>